<dbReference type="Gene3D" id="3.40.50.1100">
    <property type="match status" value="2"/>
</dbReference>
<evidence type="ECO:0000256" key="2">
    <source>
        <dbReference type="ARBA" id="ARBA00004733"/>
    </source>
</evidence>
<comment type="catalytic activity">
    <reaction evidence="11">
        <text>(1S,2R)-1-C-(indol-3-yl)glycerol 3-phosphate + L-serine = D-glyceraldehyde 3-phosphate + L-tryptophan + H2O</text>
        <dbReference type="Rhea" id="RHEA:10532"/>
        <dbReference type="ChEBI" id="CHEBI:15377"/>
        <dbReference type="ChEBI" id="CHEBI:33384"/>
        <dbReference type="ChEBI" id="CHEBI:57912"/>
        <dbReference type="ChEBI" id="CHEBI:58866"/>
        <dbReference type="ChEBI" id="CHEBI:59776"/>
        <dbReference type="EC" id="4.2.1.20"/>
    </reaction>
</comment>
<evidence type="ECO:0000256" key="10">
    <source>
        <dbReference type="ARBA" id="ARBA00023239"/>
    </source>
</evidence>
<dbReference type="PIRSF" id="PIRSF001413">
    <property type="entry name" value="Trp_syn_beta"/>
    <property type="match status" value="1"/>
</dbReference>
<evidence type="ECO:0000256" key="6">
    <source>
        <dbReference type="ARBA" id="ARBA00022605"/>
    </source>
</evidence>
<dbReference type="SUPFAM" id="SSF53686">
    <property type="entry name" value="Tryptophan synthase beta subunit-like PLP-dependent enzymes"/>
    <property type="match status" value="1"/>
</dbReference>
<evidence type="ECO:0000313" key="13">
    <source>
        <dbReference type="EMBL" id="OKP87762.1"/>
    </source>
</evidence>
<dbReference type="RefSeq" id="WP_074107347.1">
    <property type="nucleotide sequence ID" value="NZ_LVWI01000034.1"/>
</dbReference>
<keyword evidence="9" id="KW-0057">Aromatic amino acid biosynthesis</keyword>
<comment type="similarity">
    <text evidence="3">Belongs to the TrpB family.</text>
</comment>
<evidence type="ECO:0000313" key="14">
    <source>
        <dbReference type="Proteomes" id="UP000186058"/>
    </source>
</evidence>
<evidence type="ECO:0000259" key="12">
    <source>
        <dbReference type="Pfam" id="PF00291"/>
    </source>
</evidence>
<organism evidence="13 14">
    <name type="scientific">Paenibacillus helianthi</name>
    <dbReference type="NCBI Taxonomy" id="1349432"/>
    <lineage>
        <taxon>Bacteria</taxon>
        <taxon>Bacillati</taxon>
        <taxon>Bacillota</taxon>
        <taxon>Bacilli</taxon>
        <taxon>Bacillales</taxon>
        <taxon>Paenibacillaceae</taxon>
        <taxon>Paenibacillus</taxon>
    </lineage>
</organism>
<evidence type="ECO:0000256" key="9">
    <source>
        <dbReference type="ARBA" id="ARBA00023141"/>
    </source>
</evidence>
<comment type="cofactor">
    <cofactor evidence="1">
        <name>pyridoxal 5'-phosphate</name>
        <dbReference type="ChEBI" id="CHEBI:597326"/>
    </cofactor>
</comment>
<comment type="caution">
    <text evidence="13">The sequence shown here is derived from an EMBL/GenBank/DDBJ whole genome shotgun (WGS) entry which is preliminary data.</text>
</comment>
<proteinExistence type="inferred from homology"/>
<keyword evidence="8" id="KW-0663">Pyridoxal phosphate</keyword>
<sequence length="405" mass="44569">MINQWLNVRSLLTEEQLQKIYKYEEVEEYRKYHPAQVIEHAVSMERWIGIPEPVKQSYRMVGRQTPLQRAYRLEKAWGTTNRIYIKREDTLSNGSFKITSALPQAYYGSVEGKTAVITETGAGQTGVAAALAAKLTGLNCKVYMVRSSYELKKLRVLMMKMYGADVIASPSDQTEAGRAFLARGERNGSIAFATSEVLEEIAQANGSINIAGSLFDFVLTYNTVIGLEVIEQLTSHNIEPDIVIGCVGGGSSFGGFALPLVDYYGERLERVICTESTAIPTLTKGEYGYDYADGEGGGSKLLMYSLGYDFRPPAMHASGLRYHAAAPIVSHFVNQGIIEAQAFDETEAMASAIELARNEGIIASPESSYTINAIKKMCRQYENRNIVALLTGNGQLDLESYGGFL</sequence>
<keyword evidence="6" id="KW-0028">Amino-acid biosynthesis</keyword>
<reference evidence="13 14" key="1">
    <citation type="submission" date="2016-03" db="EMBL/GenBank/DDBJ databases">
        <authorList>
            <person name="Sant'Anna F.H."/>
            <person name="Ambrosini A."/>
            <person name="Souza R."/>
            <person name="Bach E."/>
            <person name="Fernandes G."/>
            <person name="Balsanelli E."/>
            <person name="Baura V.A."/>
            <person name="Souza E.M."/>
            <person name="Passaglia L."/>
        </authorList>
    </citation>
    <scope>NUCLEOTIDE SEQUENCE [LARGE SCALE GENOMIC DNA]</scope>
    <source>
        <strain evidence="13 14">P26E</strain>
    </source>
</reference>
<evidence type="ECO:0000256" key="5">
    <source>
        <dbReference type="ARBA" id="ARBA00012043"/>
    </source>
</evidence>
<dbReference type="InterPro" id="IPR001926">
    <property type="entry name" value="TrpB-like_PALP"/>
</dbReference>
<dbReference type="InterPro" id="IPR023026">
    <property type="entry name" value="Trp_synth_beta/beta-like"/>
</dbReference>
<dbReference type="Pfam" id="PF00291">
    <property type="entry name" value="PALP"/>
    <property type="match status" value="1"/>
</dbReference>
<dbReference type="EC" id="4.2.1.20" evidence="5"/>
<dbReference type="Proteomes" id="UP000186058">
    <property type="component" value="Unassembled WGS sequence"/>
</dbReference>
<dbReference type="PANTHER" id="PTHR48077">
    <property type="entry name" value="TRYPTOPHAN SYNTHASE-RELATED"/>
    <property type="match status" value="1"/>
</dbReference>
<keyword evidence="14" id="KW-1185">Reference proteome</keyword>
<evidence type="ECO:0000256" key="1">
    <source>
        <dbReference type="ARBA" id="ARBA00001933"/>
    </source>
</evidence>
<keyword evidence="7" id="KW-0822">Tryptophan biosynthesis</keyword>
<comment type="subunit">
    <text evidence="4">Tetramer of two alpha and two beta chains.</text>
</comment>
<accession>A0ABX3EQV5</accession>
<evidence type="ECO:0000256" key="7">
    <source>
        <dbReference type="ARBA" id="ARBA00022822"/>
    </source>
</evidence>
<comment type="pathway">
    <text evidence="2">Amino-acid biosynthesis; L-tryptophan biosynthesis; L-tryptophan from chorismate: step 5/5.</text>
</comment>
<dbReference type="EMBL" id="LVWI01000034">
    <property type="protein sequence ID" value="OKP87762.1"/>
    <property type="molecule type" value="Genomic_DNA"/>
</dbReference>
<feature type="domain" description="Tryptophan synthase beta chain-like PALP" evidence="12">
    <location>
        <begin position="61"/>
        <end position="392"/>
    </location>
</feature>
<name>A0ABX3EQV5_9BACL</name>
<protein>
    <recommendedName>
        <fullName evidence="5">tryptophan synthase</fullName>
        <ecNumber evidence="5">4.2.1.20</ecNumber>
    </recommendedName>
</protein>
<dbReference type="PANTHER" id="PTHR48077:SF6">
    <property type="entry name" value="TRYPTOPHAN SYNTHASE"/>
    <property type="match status" value="1"/>
</dbReference>
<evidence type="ECO:0000256" key="11">
    <source>
        <dbReference type="ARBA" id="ARBA00049047"/>
    </source>
</evidence>
<evidence type="ECO:0000256" key="8">
    <source>
        <dbReference type="ARBA" id="ARBA00022898"/>
    </source>
</evidence>
<dbReference type="InterPro" id="IPR036052">
    <property type="entry name" value="TrpB-like_PALP_sf"/>
</dbReference>
<evidence type="ECO:0000256" key="4">
    <source>
        <dbReference type="ARBA" id="ARBA00011270"/>
    </source>
</evidence>
<keyword evidence="10" id="KW-0456">Lyase</keyword>
<evidence type="ECO:0000256" key="3">
    <source>
        <dbReference type="ARBA" id="ARBA00009982"/>
    </source>
</evidence>
<gene>
    <name evidence="13" type="ORF">A3844_10170</name>
</gene>
<dbReference type="NCBIfam" id="NF009057">
    <property type="entry name" value="PRK12391.1"/>
    <property type="match status" value="1"/>
</dbReference>